<comment type="subcellular location">
    <subcellularLocation>
        <location evidence="1">Membrane</location>
        <topology evidence="1">Multi-pass membrane protein</topology>
    </subcellularLocation>
</comment>
<evidence type="ECO:0000256" key="3">
    <source>
        <dbReference type="ARBA" id="ARBA00022692"/>
    </source>
</evidence>
<reference evidence="8" key="1">
    <citation type="journal article" date="2017" name="Appl. Environ. Microbiol.">
        <title>Genomic analysis of Calderihabitans maritimus KKC1, a thermophilic hydrogenogenic carboxydotrophic bacterium isolated from marine sediment.</title>
        <authorList>
            <person name="Omae K."/>
            <person name="Yoneda Y."/>
            <person name="Fukuyama Y."/>
            <person name="Yoshida T."/>
            <person name="Sako Y."/>
        </authorList>
    </citation>
    <scope>NUCLEOTIDE SEQUENCE [LARGE SCALE GENOMIC DNA]</scope>
    <source>
        <strain evidence="8">KKC1</strain>
    </source>
</reference>
<feature type="transmembrane region" description="Helical" evidence="6">
    <location>
        <begin position="66"/>
        <end position="84"/>
    </location>
</feature>
<dbReference type="NCBIfam" id="TIGR03717">
    <property type="entry name" value="R_switched_YjbE"/>
    <property type="match status" value="1"/>
</dbReference>
<dbReference type="GO" id="GO:0016020">
    <property type="term" value="C:membrane"/>
    <property type="evidence" value="ECO:0007669"/>
    <property type="project" value="UniProtKB-SubCell"/>
</dbReference>
<dbReference type="AlphaFoldDB" id="A0A1Z5HRY5"/>
<dbReference type="InterPro" id="IPR022301">
    <property type="entry name" value="Integral_membrane_YjbE"/>
</dbReference>
<evidence type="ECO:0000256" key="5">
    <source>
        <dbReference type="ARBA" id="ARBA00023136"/>
    </source>
</evidence>
<comment type="caution">
    <text evidence="7">The sequence shown here is derived from an EMBL/GenBank/DDBJ whole genome shotgun (WGS) entry which is preliminary data.</text>
</comment>
<feature type="transmembrane region" description="Helical" evidence="6">
    <location>
        <begin position="131"/>
        <end position="150"/>
    </location>
</feature>
<comment type="similarity">
    <text evidence="2">Belongs to the TerC family.</text>
</comment>
<evidence type="ECO:0008006" key="9">
    <source>
        <dbReference type="Google" id="ProtNLM"/>
    </source>
</evidence>
<feature type="transmembrane region" description="Helical" evidence="6">
    <location>
        <begin position="157"/>
        <end position="173"/>
    </location>
</feature>
<evidence type="ECO:0000256" key="2">
    <source>
        <dbReference type="ARBA" id="ARBA00007511"/>
    </source>
</evidence>
<feature type="transmembrane region" description="Helical" evidence="6">
    <location>
        <begin position="40"/>
        <end position="60"/>
    </location>
</feature>
<feature type="transmembrane region" description="Helical" evidence="6">
    <location>
        <begin position="6"/>
        <end position="28"/>
    </location>
</feature>
<organism evidence="7 8">
    <name type="scientific">Calderihabitans maritimus</name>
    <dbReference type="NCBI Taxonomy" id="1246530"/>
    <lineage>
        <taxon>Bacteria</taxon>
        <taxon>Bacillati</taxon>
        <taxon>Bacillota</taxon>
        <taxon>Clostridia</taxon>
        <taxon>Neomoorellales</taxon>
        <taxon>Calderihabitantaceae</taxon>
        <taxon>Calderihabitans</taxon>
    </lineage>
</organism>
<protein>
    <recommendedName>
        <fullName evidence="9">Integral membrane protein TerC</fullName>
    </recommendedName>
</protein>
<dbReference type="InterPro" id="IPR005496">
    <property type="entry name" value="Integral_membrane_TerC"/>
</dbReference>
<dbReference type="PANTHER" id="PTHR30238:SF4">
    <property type="entry name" value="SLL1022 PROTEIN"/>
    <property type="match status" value="1"/>
</dbReference>
<feature type="transmembrane region" description="Helical" evidence="6">
    <location>
        <begin position="193"/>
        <end position="210"/>
    </location>
</feature>
<gene>
    <name evidence="7" type="ORF">KKC1_14420</name>
</gene>
<name>A0A1Z5HRY5_9FIRM</name>
<keyword evidence="8" id="KW-1185">Reference proteome</keyword>
<dbReference type="PANTHER" id="PTHR30238">
    <property type="entry name" value="MEMBRANE BOUND PREDICTED REDOX MODULATOR"/>
    <property type="match status" value="1"/>
</dbReference>
<evidence type="ECO:0000256" key="4">
    <source>
        <dbReference type="ARBA" id="ARBA00022989"/>
    </source>
</evidence>
<dbReference type="Pfam" id="PF03741">
    <property type="entry name" value="TerC"/>
    <property type="match status" value="1"/>
</dbReference>
<dbReference type="Proteomes" id="UP000197032">
    <property type="component" value="Unassembled WGS sequence"/>
</dbReference>
<dbReference type="EMBL" id="BDGJ01000065">
    <property type="protein sequence ID" value="GAW92286.1"/>
    <property type="molecule type" value="Genomic_DNA"/>
</dbReference>
<keyword evidence="5 6" id="KW-0472">Membrane</keyword>
<dbReference type="RefSeq" id="WP_202819971.1">
    <property type="nucleotide sequence ID" value="NZ_BDGJ01000065.1"/>
</dbReference>
<evidence type="ECO:0000256" key="1">
    <source>
        <dbReference type="ARBA" id="ARBA00004141"/>
    </source>
</evidence>
<keyword evidence="4 6" id="KW-1133">Transmembrane helix</keyword>
<accession>A0A1Z5HRY5</accession>
<sequence length="227" mass="24823">MDLILPVLSIIMIDLVLSGDNAVVIAMACRLLPEKDRKKAIYLGTFGAVFLRVILATVAIQLLRVSFLRLIGGLLLLVIALKLLREEKEEKEVDAASNLFQAIKIIIAADFVMSLDNVLGIAGAARGHVGLLVFGLSLSIPIVIFGSRVLLALMERFPIIIQAGAAVLAWTAGEMIVSEQFISHWVENQIPEWLVPLTAIILVLGIGQLLRQKEVRRIENSLSGDER</sequence>
<evidence type="ECO:0000313" key="8">
    <source>
        <dbReference type="Proteomes" id="UP000197032"/>
    </source>
</evidence>
<keyword evidence="3 6" id="KW-0812">Transmembrane</keyword>
<evidence type="ECO:0000256" key="6">
    <source>
        <dbReference type="SAM" id="Phobius"/>
    </source>
</evidence>
<proteinExistence type="inferred from homology"/>
<evidence type="ECO:0000313" key="7">
    <source>
        <dbReference type="EMBL" id="GAW92286.1"/>
    </source>
</evidence>